<comment type="caution">
    <text evidence="2">The sequence shown here is derived from an EMBL/GenBank/DDBJ whole genome shotgun (WGS) entry which is preliminary data.</text>
</comment>
<evidence type="ECO:0000313" key="3">
    <source>
        <dbReference type="Proteomes" id="UP000712281"/>
    </source>
</evidence>
<evidence type="ECO:0000313" key="2">
    <source>
        <dbReference type="EMBL" id="KAF2597326.1"/>
    </source>
</evidence>
<dbReference type="Proteomes" id="UP000712281">
    <property type="component" value="Unassembled WGS sequence"/>
</dbReference>
<proteinExistence type="predicted"/>
<accession>A0A8S9KVW2</accession>
<dbReference type="AlphaFoldDB" id="A0A8S9KVW2"/>
<evidence type="ECO:0000313" key="1">
    <source>
        <dbReference type="EMBL" id="KAF2561108.1"/>
    </source>
</evidence>
<reference evidence="2" key="1">
    <citation type="submission" date="2019-12" db="EMBL/GenBank/DDBJ databases">
        <title>Genome sequencing and annotation of Brassica cretica.</title>
        <authorList>
            <person name="Studholme D.J."/>
            <person name="Sarris P.F."/>
        </authorList>
    </citation>
    <scope>NUCLEOTIDE SEQUENCE</scope>
    <source>
        <strain evidence="2">PFS-001/15</strain>
        <strain evidence="1">PFS-102/07</strain>
        <tissue evidence="2">Leaf</tissue>
    </source>
</reference>
<gene>
    <name evidence="2" type="ORF">F2Q68_00009520</name>
    <name evidence="1" type="ORF">F2Q70_00016556</name>
</gene>
<organism evidence="2 3">
    <name type="scientific">Brassica cretica</name>
    <name type="common">Mustard</name>
    <dbReference type="NCBI Taxonomy" id="69181"/>
    <lineage>
        <taxon>Eukaryota</taxon>
        <taxon>Viridiplantae</taxon>
        <taxon>Streptophyta</taxon>
        <taxon>Embryophyta</taxon>
        <taxon>Tracheophyta</taxon>
        <taxon>Spermatophyta</taxon>
        <taxon>Magnoliopsida</taxon>
        <taxon>eudicotyledons</taxon>
        <taxon>Gunneridae</taxon>
        <taxon>Pentapetalae</taxon>
        <taxon>rosids</taxon>
        <taxon>malvids</taxon>
        <taxon>Brassicales</taxon>
        <taxon>Brassicaceae</taxon>
        <taxon>Brassiceae</taxon>
        <taxon>Brassica</taxon>
    </lineage>
</organism>
<protein>
    <submittedName>
        <fullName evidence="2">Uncharacterized protein</fullName>
    </submittedName>
</protein>
<sequence length="122" mass="13635">MAGGKKFTLRFSETTCTRVSRRKSVNRRSLASRRYVTETLHPSTGKECSSPTGGTSSTLLKFGFAGSVRVCHRISVFSVQMSLSVLWLRIEALKTGGSRLVLETPLGSCFWDKNFKLIIWDQ</sequence>
<dbReference type="EMBL" id="QGKW02000717">
    <property type="protein sequence ID" value="KAF2597326.1"/>
    <property type="molecule type" value="Genomic_DNA"/>
</dbReference>
<dbReference type="EMBL" id="QGKY02001250">
    <property type="protein sequence ID" value="KAF2561108.1"/>
    <property type="molecule type" value="Genomic_DNA"/>
</dbReference>
<name>A0A8S9KVW2_BRACR</name>